<evidence type="ECO:0000256" key="5">
    <source>
        <dbReference type="SAM" id="MobiDB-lite"/>
    </source>
</evidence>
<proteinExistence type="inferred from homology"/>
<comment type="similarity">
    <text evidence="2">Belongs to the RecX family.</text>
</comment>
<feature type="domain" description="RecX second three-helical" evidence="6">
    <location>
        <begin position="90"/>
        <end position="128"/>
    </location>
</feature>
<evidence type="ECO:0000259" key="6">
    <source>
        <dbReference type="Pfam" id="PF02631"/>
    </source>
</evidence>
<protein>
    <recommendedName>
        <fullName evidence="3">Regulatory protein RecX</fullName>
    </recommendedName>
</protein>
<evidence type="ECO:0000256" key="2">
    <source>
        <dbReference type="ARBA" id="ARBA00009695"/>
    </source>
</evidence>
<reference evidence="7 8" key="1">
    <citation type="submission" date="2017-08" db="EMBL/GenBank/DDBJ databases">
        <title>Infants hospitalized years apart are colonized by the same room-sourced microbial strains.</title>
        <authorList>
            <person name="Brooks B."/>
            <person name="Olm M.R."/>
            <person name="Firek B.A."/>
            <person name="Baker R."/>
            <person name="Thomas B.C."/>
            <person name="Morowitz M.J."/>
            <person name="Banfield J.F."/>
        </authorList>
    </citation>
    <scope>NUCLEOTIDE SEQUENCE [LARGE SCALE GENOMIC DNA]</scope>
    <source>
        <strain evidence="7">S2_006_000_R2_64</strain>
    </source>
</reference>
<evidence type="ECO:0000313" key="8">
    <source>
        <dbReference type="Proteomes" id="UP000249739"/>
    </source>
</evidence>
<dbReference type="InterPro" id="IPR003783">
    <property type="entry name" value="Regulatory_RecX"/>
</dbReference>
<dbReference type="GO" id="GO:0005737">
    <property type="term" value="C:cytoplasm"/>
    <property type="evidence" value="ECO:0007669"/>
    <property type="project" value="UniProtKB-SubCell"/>
</dbReference>
<evidence type="ECO:0000256" key="4">
    <source>
        <dbReference type="ARBA" id="ARBA00022490"/>
    </source>
</evidence>
<dbReference type="EMBL" id="QFOT01000100">
    <property type="protein sequence ID" value="PZP54928.1"/>
    <property type="molecule type" value="Genomic_DNA"/>
</dbReference>
<keyword evidence="4" id="KW-0963">Cytoplasm</keyword>
<dbReference type="Gene3D" id="1.10.10.10">
    <property type="entry name" value="Winged helix-like DNA-binding domain superfamily/Winged helix DNA-binding domain"/>
    <property type="match status" value="1"/>
</dbReference>
<dbReference type="Proteomes" id="UP000249739">
    <property type="component" value="Unassembled WGS sequence"/>
</dbReference>
<dbReference type="Pfam" id="PF02631">
    <property type="entry name" value="RecX_HTH2"/>
    <property type="match status" value="1"/>
</dbReference>
<dbReference type="PANTHER" id="PTHR33602:SF1">
    <property type="entry name" value="REGULATORY PROTEIN RECX FAMILY PROTEIN"/>
    <property type="match status" value="1"/>
</dbReference>
<dbReference type="InterPro" id="IPR036388">
    <property type="entry name" value="WH-like_DNA-bd_sf"/>
</dbReference>
<dbReference type="AlphaFoldDB" id="A0A2W5FI25"/>
<dbReference type="GO" id="GO:0006282">
    <property type="term" value="P:regulation of DNA repair"/>
    <property type="evidence" value="ECO:0007669"/>
    <property type="project" value="InterPro"/>
</dbReference>
<gene>
    <name evidence="7" type="ORF">DI586_08430</name>
</gene>
<evidence type="ECO:0000256" key="1">
    <source>
        <dbReference type="ARBA" id="ARBA00004496"/>
    </source>
</evidence>
<feature type="region of interest" description="Disordered" evidence="5">
    <location>
        <begin position="1"/>
        <end position="20"/>
    </location>
</feature>
<evidence type="ECO:0000313" key="7">
    <source>
        <dbReference type="EMBL" id="PZP54928.1"/>
    </source>
</evidence>
<comment type="subcellular location">
    <subcellularLocation>
        <location evidence="1">Cytoplasm</location>
    </subcellularLocation>
</comment>
<evidence type="ECO:0000256" key="3">
    <source>
        <dbReference type="ARBA" id="ARBA00018111"/>
    </source>
</evidence>
<name>A0A2W5FI25_9BACT</name>
<comment type="caution">
    <text evidence="7">The sequence shown here is derived from an EMBL/GenBank/DDBJ whole genome shotgun (WGS) entry which is preliminary data.</text>
</comment>
<accession>A0A2W5FI25</accession>
<sequence>MDEEAISISDPSFKPSAKKRKIPKKITETYLINSGKFYLERFPASTEQFRQVMTRKIRKSCKEHPEQSPETCFTHLEAVITKFQTLGFLNDEGYAMGLSRSLKNRGWPRNRIIMRLREKGIAVELIDATVPPPEPGDNIKDAALWMKRKKLGAFATKEKAFEKALASLARAGFDYHSASKVLQMTKEEADELLNSASREY</sequence>
<dbReference type="InterPro" id="IPR053924">
    <property type="entry name" value="RecX_HTH_2nd"/>
</dbReference>
<dbReference type="PANTHER" id="PTHR33602">
    <property type="entry name" value="REGULATORY PROTEIN RECX FAMILY PROTEIN"/>
    <property type="match status" value="1"/>
</dbReference>
<organism evidence="7 8">
    <name type="scientific">Micavibrio aeruginosavorus</name>
    <dbReference type="NCBI Taxonomy" id="349221"/>
    <lineage>
        <taxon>Bacteria</taxon>
        <taxon>Pseudomonadati</taxon>
        <taxon>Bdellovibrionota</taxon>
        <taxon>Bdellovibrionia</taxon>
        <taxon>Bdellovibrionales</taxon>
        <taxon>Pseudobdellovibrionaceae</taxon>
        <taxon>Micavibrio</taxon>
    </lineage>
</organism>